<dbReference type="SMART" id="SM00382">
    <property type="entry name" value="AAA"/>
    <property type="match status" value="1"/>
</dbReference>
<dbReference type="GO" id="GO:0016887">
    <property type="term" value="F:ATP hydrolysis activity"/>
    <property type="evidence" value="ECO:0007669"/>
    <property type="project" value="InterPro"/>
</dbReference>
<feature type="compositionally biased region" description="Basic residues" evidence="1">
    <location>
        <begin position="939"/>
        <end position="964"/>
    </location>
</feature>
<feature type="compositionally biased region" description="Basic and acidic residues" evidence="1">
    <location>
        <begin position="995"/>
        <end position="1008"/>
    </location>
</feature>
<dbReference type="Pfam" id="PF00004">
    <property type="entry name" value="AAA"/>
    <property type="match status" value="1"/>
</dbReference>
<dbReference type="InterPro" id="IPR056599">
    <property type="entry name" value="AAA_lid_fung"/>
</dbReference>
<proteinExistence type="predicted"/>
<feature type="compositionally biased region" description="Acidic residues" evidence="1">
    <location>
        <begin position="1101"/>
        <end position="1183"/>
    </location>
</feature>
<dbReference type="PANTHER" id="PTHR46411">
    <property type="entry name" value="FAMILY ATPASE, PUTATIVE-RELATED"/>
    <property type="match status" value="1"/>
</dbReference>
<feature type="compositionally biased region" description="Basic and acidic residues" evidence="1">
    <location>
        <begin position="1192"/>
        <end position="1218"/>
    </location>
</feature>
<gene>
    <name evidence="3" type="ORF">BJ508DRAFT_134217</name>
</gene>
<dbReference type="InterPro" id="IPR027417">
    <property type="entry name" value="P-loop_NTPase"/>
</dbReference>
<feature type="compositionally biased region" description="Basic and acidic residues" evidence="1">
    <location>
        <begin position="965"/>
        <end position="975"/>
    </location>
</feature>
<name>A0A3N4IK02_ASCIM</name>
<dbReference type="InterPro" id="IPR003959">
    <property type="entry name" value="ATPase_AAA_core"/>
</dbReference>
<dbReference type="Gene3D" id="3.40.50.300">
    <property type="entry name" value="P-loop containing nucleotide triphosphate hydrolases"/>
    <property type="match status" value="1"/>
</dbReference>
<sequence length="1233" mass="138859">MPTEAVISGSSAAVSHDEDVTKHTVDRKNEEQSVVAPQKTASSLGTPATSIASLEEPDEISTKDAKDSEANHLTGQPKEEQNPLITLSTAGSGEAQEKSKEKAQPKTEPKSTVLSDNEIDGYVSDGVDLEKEKHEWMPMSALERNLPRSTEPKYIKKRRNQAAKRLKQHRDYTLAIEERIRYLEKTFAQIPDEPEASKETPDNEKVPATICKALRLNWTEYKELRKTRKSLKMLNAIEVLEEEPNIDYSPPDWTVNIGITQVTVLNQRKEGQTDSRDDISSAFQQFEPSPAPLNVGSSNLHSQLPDRIRINSVPLIRILKNLREFTAPTDAEFVVHRPFRVLLHHANDLRVWRNRIAKSKGYASIDEAPSSKSTADATNTEAHASNRKDQAIHPSTTSEEQQRECPAGTETVQAMEDIDCLLEVIKQIEEHKNKLEETRLISFDDLWYIFKPGDDVISITDDTPQVYRVVQVTGVRHGISSNTNSGGKGNGWLGSEVKVHCKFMDAVGKQIGPVCKVFDIPKFAGTQKVTALPVYPFRFAEDQAKTHQKLVTRGRRFLELLRIKHVQSRRNTTTLESKEMVDSQVMVDFEQALQHKQSWTPTLDARVSDPSALPFVEEQWKGCGLEGCCAAGDGASFNDLPIDLLRAREVSRKTVNLDEELVLFTHRVFGFILRNRKWAKFHIDDLINLDRYNPKEGYARLVLPPGHKRTVRALVEQHFDAKESKFQDEHQIDIVKGKGKGLIILLHGAPGVGKTSTAETIAEKFARPLYPITCGDLGTTPTEVESKLELSFTLAHRWGCILLLDEADIFLGERTREDFLRNSLVSVFLRVLEYYSGILFLTTNRVGALDEAFKSRIHLSLYYPPLEWDATQKIWLMNLEWTEKQRPYIQLKKNAIMAFALKHFGPDSKNTSKVQPWNGRQIRNAFQTAIALAESEAKRIRKRKHENSLKKAQKSKEKRKKKSGKKDSESEAEGSRKKKSTAEALELDSDGEAIFPEKSKPSSKDESTRTVLKPAHFATVVTASLEFDKYMQQVHRKSDGKRALEANMRFDKYDSAKPQKSGPFKGTEKKSKRKQDTDKKRSSNSTSQKRTRKSSKRETVESDAQDSDEEEDDSDAVEDDEEEDVDSENDDEEEEEAPSADNSDEDDSEAGSGSDDDDSASDGEDGMDAEDLQSGEEESDDEETIPKKGKIGKKDKEHVKEKQKEKEPVKTKAKDKSKSSAKTGGTTKKKTKS</sequence>
<keyword evidence="4" id="KW-1185">Reference proteome</keyword>
<dbReference type="STRING" id="1160509.A0A3N4IK02"/>
<dbReference type="InterPro" id="IPR003593">
    <property type="entry name" value="AAA+_ATPase"/>
</dbReference>
<evidence type="ECO:0000256" key="1">
    <source>
        <dbReference type="SAM" id="MobiDB-lite"/>
    </source>
</evidence>
<feature type="region of interest" description="Disordered" evidence="1">
    <location>
        <begin position="363"/>
        <end position="409"/>
    </location>
</feature>
<reference evidence="3 4" key="1">
    <citation type="journal article" date="2018" name="Nat. Ecol. Evol.">
        <title>Pezizomycetes genomes reveal the molecular basis of ectomycorrhizal truffle lifestyle.</title>
        <authorList>
            <person name="Murat C."/>
            <person name="Payen T."/>
            <person name="Noel B."/>
            <person name="Kuo A."/>
            <person name="Morin E."/>
            <person name="Chen J."/>
            <person name="Kohler A."/>
            <person name="Krizsan K."/>
            <person name="Balestrini R."/>
            <person name="Da Silva C."/>
            <person name="Montanini B."/>
            <person name="Hainaut M."/>
            <person name="Levati E."/>
            <person name="Barry K.W."/>
            <person name="Belfiori B."/>
            <person name="Cichocki N."/>
            <person name="Clum A."/>
            <person name="Dockter R.B."/>
            <person name="Fauchery L."/>
            <person name="Guy J."/>
            <person name="Iotti M."/>
            <person name="Le Tacon F."/>
            <person name="Lindquist E.A."/>
            <person name="Lipzen A."/>
            <person name="Malagnac F."/>
            <person name="Mello A."/>
            <person name="Molinier V."/>
            <person name="Miyauchi S."/>
            <person name="Poulain J."/>
            <person name="Riccioni C."/>
            <person name="Rubini A."/>
            <person name="Sitrit Y."/>
            <person name="Splivallo R."/>
            <person name="Traeger S."/>
            <person name="Wang M."/>
            <person name="Zifcakova L."/>
            <person name="Wipf D."/>
            <person name="Zambonelli A."/>
            <person name="Paolocci F."/>
            <person name="Nowrousian M."/>
            <person name="Ottonello S."/>
            <person name="Baldrian P."/>
            <person name="Spatafora J.W."/>
            <person name="Henrissat B."/>
            <person name="Nagy L.G."/>
            <person name="Aury J.M."/>
            <person name="Wincker P."/>
            <person name="Grigoriev I.V."/>
            <person name="Bonfante P."/>
            <person name="Martin F.M."/>
        </authorList>
    </citation>
    <scope>NUCLEOTIDE SEQUENCE [LARGE SCALE GENOMIC DNA]</scope>
    <source>
        <strain evidence="3 4">RN42</strain>
    </source>
</reference>
<evidence type="ECO:0000259" key="2">
    <source>
        <dbReference type="SMART" id="SM00382"/>
    </source>
</evidence>
<feature type="compositionally biased region" description="Basic and acidic residues" evidence="1">
    <location>
        <begin position="1036"/>
        <end position="1057"/>
    </location>
</feature>
<feature type="region of interest" description="Disordered" evidence="1">
    <location>
        <begin position="1033"/>
        <end position="1233"/>
    </location>
</feature>
<feature type="compositionally biased region" description="Basic and acidic residues" evidence="1">
    <location>
        <begin position="60"/>
        <end position="70"/>
    </location>
</feature>
<protein>
    <recommendedName>
        <fullName evidence="2">AAA+ ATPase domain-containing protein</fullName>
    </recommendedName>
</protein>
<dbReference type="OrthoDB" id="10042665at2759"/>
<feature type="compositionally biased region" description="Basic and acidic residues" evidence="1">
    <location>
        <begin position="1066"/>
        <end position="1081"/>
    </location>
</feature>
<feature type="region of interest" description="Disordered" evidence="1">
    <location>
        <begin position="1"/>
        <end position="119"/>
    </location>
</feature>
<feature type="region of interest" description="Disordered" evidence="1">
    <location>
        <begin position="938"/>
        <end position="1016"/>
    </location>
</feature>
<feature type="compositionally biased region" description="Basic and acidic residues" evidence="1">
    <location>
        <begin position="95"/>
        <end position="109"/>
    </location>
</feature>
<feature type="compositionally biased region" description="Polar residues" evidence="1">
    <location>
        <begin position="39"/>
        <end position="52"/>
    </location>
</feature>
<feature type="compositionally biased region" description="Polar residues" evidence="1">
    <location>
        <begin position="370"/>
        <end position="383"/>
    </location>
</feature>
<dbReference type="PANTHER" id="PTHR46411:SF2">
    <property type="entry name" value="AAA+ ATPASE DOMAIN-CONTAINING PROTEIN"/>
    <property type="match status" value="1"/>
</dbReference>
<dbReference type="InterPro" id="IPR054289">
    <property type="entry name" value="DUF7025"/>
</dbReference>
<accession>A0A3N4IK02</accession>
<dbReference type="CDD" id="cd19481">
    <property type="entry name" value="RecA-like_protease"/>
    <property type="match status" value="1"/>
</dbReference>
<feature type="compositionally biased region" description="Basic and acidic residues" evidence="1">
    <location>
        <begin position="15"/>
        <end position="31"/>
    </location>
</feature>
<evidence type="ECO:0000313" key="3">
    <source>
        <dbReference type="EMBL" id="RPA86473.1"/>
    </source>
</evidence>
<dbReference type="Pfam" id="PF23232">
    <property type="entry name" value="AAA_lid_13"/>
    <property type="match status" value="1"/>
</dbReference>
<dbReference type="EMBL" id="ML119649">
    <property type="protein sequence ID" value="RPA86473.1"/>
    <property type="molecule type" value="Genomic_DNA"/>
</dbReference>
<organism evidence="3 4">
    <name type="scientific">Ascobolus immersus RN42</name>
    <dbReference type="NCBI Taxonomy" id="1160509"/>
    <lineage>
        <taxon>Eukaryota</taxon>
        <taxon>Fungi</taxon>
        <taxon>Dikarya</taxon>
        <taxon>Ascomycota</taxon>
        <taxon>Pezizomycotina</taxon>
        <taxon>Pezizomycetes</taxon>
        <taxon>Pezizales</taxon>
        <taxon>Ascobolaceae</taxon>
        <taxon>Ascobolus</taxon>
    </lineage>
</organism>
<dbReference type="Pfam" id="PF22942">
    <property type="entry name" value="DUF7025"/>
    <property type="match status" value="1"/>
</dbReference>
<dbReference type="Proteomes" id="UP000275078">
    <property type="component" value="Unassembled WGS sequence"/>
</dbReference>
<dbReference type="GO" id="GO:0005524">
    <property type="term" value="F:ATP binding"/>
    <property type="evidence" value="ECO:0007669"/>
    <property type="project" value="InterPro"/>
</dbReference>
<evidence type="ECO:0000313" key="4">
    <source>
        <dbReference type="Proteomes" id="UP000275078"/>
    </source>
</evidence>
<dbReference type="AlphaFoldDB" id="A0A3N4IK02"/>
<dbReference type="SUPFAM" id="SSF52540">
    <property type="entry name" value="P-loop containing nucleoside triphosphate hydrolases"/>
    <property type="match status" value="1"/>
</dbReference>
<feature type="domain" description="AAA+ ATPase" evidence="2">
    <location>
        <begin position="740"/>
        <end position="867"/>
    </location>
</feature>